<dbReference type="InterPro" id="IPR008030">
    <property type="entry name" value="NmrA-like"/>
</dbReference>
<feature type="domain" description="NmrA-like" evidence="3">
    <location>
        <begin position="4"/>
        <end position="310"/>
    </location>
</feature>
<proteinExistence type="inferred from homology"/>
<dbReference type="EMBL" id="KI911143">
    <property type="protein sequence ID" value="ETS03267.1"/>
    <property type="molecule type" value="Genomic_DNA"/>
</dbReference>
<evidence type="ECO:0000313" key="4">
    <source>
        <dbReference type="EMBL" id="ETS03267.1"/>
    </source>
</evidence>
<keyword evidence="2" id="KW-0521">NADP</keyword>
<dbReference type="Pfam" id="PF05368">
    <property type="entry name" value="NmrA"/>
    <property type="match status" value="1"/>
</dbReference>
<dbReference type="OrthoDB" id="300709at2759"/>
<dbReference type="PANTHER" id="PTHR42748">
    <property type="entry name" value="NITROGEN METABOLITE REPRESSION PROTEIN NMRA FAMILY MEMBER"/>
    <property type="match status" value="1"/>
</dbReference>
<organism evidence="4 5">
    <name type="scientific">Hypocrea jecorina (strain ATCC 56765 / BCRC 32924 / NRRL 11460 / Rut C-30)</name>
    <name type="common">Trichoderma reesei</name>
    <dbReference type="NCBI Taxonomy" id="1344414"/>
    <lineage>
        <taxon>Eukaryota</taxon>
        <taxon>Fungi</taxon>
        <taxon>Dikarya</taxon>
        <taxon>Ascomycota</taxon>
        <taxon>Pezizomycotina</taxon>
        <taxon>Sordariomycetes</taxon>
        <taxon>Hypocreomycetidae</taxon>
        <taxon>Hypocreales</taxon>
        <taxon>Hypocreaceae</taxon>
        <taxon>Trichoderma</taxon>
    </lineage>
</organism>
<dbReference type="PANTHER" id="PTHR42748:SF31">
    <property type="entry name" value="NMRA-LIKE DOMAIN-CONTAINING PROTEIN-RELATED"/>
    <property type="match status" value="1"/>
</dbReference>
<evidence type="ECO:0000256" key="2">
    <source>
        <dbReference type="ARBA" id="ARBA00022857"/>
    </source>
</evidence>
<evidence type="ECO:0000313" key="5">
    <source>
        <dbReference type="Proteomes" id="UP000024376"/>
    </source>
</evidence>
<name>A0A024SGD9_HYPJR</name>
<dbReference type="SUPFAM" id="SSF51735">
    <property type="entry name" value="NAD(P)-binding Rossmann-fold domains"/>
    <property type="match status" value="1"/>
</dbReference>
<dbReference type="CDD" id="cd05251">
    <property type="entry name" value="NmrA_like_SDR_a"/>
    <property type="match status" value="1"/>
</dbReference>
<comment type="similarity">
    <text evidence="1">Belongs to the NmrA-type oxidoreductase family.</text>
</comment>
<dbReference type="KEGG" id="trr:M419DRAFT_76015"/>
<dbReference type="AlphaFoldDB" id="A0A024SGD9"/>
<accession>A0A024SGD9</accession>
<dbReference type="InterPro" id="IPR051164">
    <property type="entry name" value="NmrA-like_oxidored"/>
</dbReference>
<evidence type="ECO:0000259" key="3">
    <source>
        <dbReference type="Pfam" id="PF05368"/>
    </source>
</evidence>
<dbReference type="HOGENOM" id="CLU_007383_8_6_1"/>
<gene>
    <name evidence="4" type="ORF">M419DRAFT_76015</name>
</gene>
<dbReference type="Proteomes" id="UP000024376">
    <property type="component" value="Unassembled WGS sequence"/>
</dbReference>
<reference evidence="5" key="1">
    <citation type="journal article" date="2013" name="Ind. Biotechnol.">
        <title>Comparative genomics analysis of Trichoderma reesei strains.</title>
        <authorList>
            <person name="Koike H."/>
            <person name="Aerts A."/>
            <person name="LaButti K."/>
            <person name="Grigoriev I.V."/>
            <person name="Baker S.E."/>
        </authorList>
    </citation>
    <scope>NUCLEOTIDE SEQUENCE [LARGE SCALE GENOMIC DNA]</scope>
    <source>
        <strain evidence="5">ATCC 56765 / BCRC 32924 / NRRL 11460 / Rut C-30</strain>
    </source>
</reference>
<protein>
    <submittedName>
        <fullName evidence="4">NAD(P)-binding protein</fullName>
    </submittedName>
</protein>
<evidence type="ECO:0000256" key="1">
    <source>
        <dbReference type="ARBA" id="ARBA00006328"/>
    </source>
</evidence>
<dbReference type="GO" id="GO:0005634">
    <property type="term" value="C:nucleus"/>
    <property type="evidence" value="ECO:0007669"/>
    <property type="project" value="TreeGrafter"/>
</dbReference>
<dbReference type="Gene3D" id="3.90.25.10">
    <property type="entry name" value="UDP-galactose 4-epimerase, domain 1"/>
    <property type="match status" value="1"/>
</dbReference>
<dbReference type="Gene3D" id="3.40.50.720">
    <property type="entry name" value="NAD(P)-binding Rossmann-like Domain"/>
    <property type="match status" value="1"/>
</dbReference>
<dbReference type="InterPro" id="IPR036291">
    <property type="entry name" value="NAD(P)-bd_dom_sf"/>
</dbReference>
<sequence>MSPRTIVVVGATGLQGGSVVDEFLKYPDQYRVRGLTRNVSKPAALALSAKGVDVQAADLDLGHEALQKVFAGANIIFALTDFWASRSKVVEVAQGKALADAAARIPTLEHFVWSALPDPMELSRGRLYHVHHWKSKADVTEYIKTQKPELWEKTTTILFPNYFENCLTYPQRYLPRQQISGKLVREFPLSADTILPNVAITDTGKLVRAVVEDKTKYFGRTIAFWSQGLSEGEKLSRLGSELVIPFEYKKSTPEQFQQELEAAGLAPETALDFTEQLLMFEYFGNVYASHDLVQAREIPGLSLKTWDEFIREHKDELMAKIESGDGPSRW</sequence>